<dbReference type="Proteomes" id="UP001157502">
    <property type="component" value="Chromosome 9"/>
</dbReference>
<organism evidence="1 2">
    <name type="scientific">Dallia pectoralis</name>
    <name type="common">Alaska blackfish</name>
    <dbReference type="NCBI Taxonomy" id="75939"/>
    <lineage>
        <taxon>Eukaryota</taxon>
        <taxon>Metazoa</taxon>
        <taxon>Chordata</taxon>
        <taxon>Craniata</taxon>
        <taxon>Vertebrata</taxon>
        <taxon>Euteleostomi</taxon>
        <taxon>Actinopterygii</taxon>
        <taxon>Neopterygii</taxon>
        <taxon>Teleostei</taxon>
        <taxon>Protacanthopterygii</taxon>
        <taxon>Esociformes</taxon>
        <taxon>Umbridae</taxon>
        <taxon>Dallia</taxon>
    </lineage>
</organism>
<evidence type="ECO:0000313" key="1">
    <source>
        <dbReference type="EMBL" id="KAJ8007250.1"/>
    </source>
</evidence>
<dbReference type="EMBL" id="CM055736">
    <property type="protein sequence ID" value="KAJ8007250.1"/>
    <property type="molecule type" value="Genomic_DNA"/>
</dbReference>
<proteinExistence type="predicted"/>
<accession>A0ACC2GUX7</accession>
<keyword evidence="2" id="KW-1185">Reference proteome</keyword>
<gene>
    <name evidence="1" type="ORF">DPEC_G00115600</name>
</gene>
<sequence>MCHINLKVYVGMKKRPHYVTQIPDRWYTQTLCSLPRVCGHRNVPASHRRCTRKDTERRGVASQALTPLITQTHIRLNYTRDGFHLGDTRRVSNLGTDARTAGHLESRGVLLLH</sequence>
<comment type="caution">
    <text evidence="1">The sequence shown here is derived from an EMBL/GenBank/DDBJ whole genome shotgun (WGS) entry which is preliminary data.</text>
</comment>
<reference evidence="1" key="1">
    <citation type="submission" date="2021-05" db="EMBL/GenBank/DDBJ databases">
        <authorList>
            <person name="Pan Q."/>
            <person name="Jouanno E."/>
            <person name="Zahm M."/>
            <person name="Klopp C."/>
            <person name="Cabau C."/>
            <person name="Louis A."/>
            <person name="Berthelot C."/>
            <person name="Parey E."/>
            <person name="Roest Crollius H."/>
            <person name="Montfort J."/>
            <person name="Robinson-Rechavi M."/>
            <person name="Bouchez O."/>
            <person name="Lampietro C."/>
            <person name="Lopez Roques C."/>
            <person name="Donnadieu C."/>
            <person name="Postlethwait J."/>
            <person name="Bobe J."/>
            <person name="Dillon D."/>
            <person name="Chandos A."/>
            <person name="von Hippel F."/>
            <person name="Guiguen Y."/>
        </authorList>
    </citation>
    <scope>NUCLEOTIDE SEQUENCE</scope>
    <source>
        <strain evidence="1">YG-Jan2019</strain>
    </source>
</reference>
<evidence type="ECO:0000313" key="2">
    <source>
        <dbReference type="Proteomes" id="UP001157502"/>
    </source>
</evidence>
<name>A0ACC2GUX7_DALPE</name>
<protein>
    <submittedName>
        <fullName evidence="1">Uncharacterized protein</fullName>
    </submittedName>
</protein>